<evidence type="ECO:0000313" key="8">
    <source>
        <dbReference type="EMBL" id="KNY26738.1"/>
    </source>
</evidence>
<feature type="transmembrane region" description="Helical" evidence="6">
    <location>
        <begin position="34"/>
        <end position="57"/>
    </location>
</feature>
<dbReference type="eggNOG" id="COG1983">
    <property type="taxonomic scope" value="Bacteria"/>
</dbReference>
<keyword evidence="2" id="KW-1003">Cell membrane</keyword>
<evidence type="ECO:0000256" key="6">
    <source>
        <dbReference type="SAM" id="Phobius"/>
    </source>
</evidence>
<comment type="subcellular location">
    <subcellularLocation>
        <location evidence="1">Cell membrane</location>
        <topology evidence="1">Single-pass membrane protein</topology>
    </subcellularLocation>
</comment>
<dbReference type="Pfam" id="PF04024">
    <property type="entry name" value="PspC"/>
    <property type="match status" value="1"/>
</dbReference>
<gene>
    <name evidence="8" type="ORF">Bccel_2003</name>
</gene>
<evidence type="ECO:0000259" key="7">
    <source>
        <dbReference type="Pfam" id="PF04024"/>
    </source>
</evidence>
<feature type="domain" description="Phage shock protein PspC N-terminal" evidence="7">
    <location>
        <begin position="4"/>
        <end position="59"/>
    </location>
</feature>
<evidence type="ECO:0000313" key="9">
    <source>
        <dbReference type="Proteomes" id="UP000036923"/>
    </source>
</evidence>
<keyword evidence="9" id="KW-1185">Reference proteome</keyword>
<proteinExistence type="predicted"/>
<evidence type="ECO:0000256" key="3">
    <source>
        <dbReference type="ARBA" id="ARBA00022692"/>
    </source>
</evidence>
<organism evidence="8 9">
    <name type="scientific">Pseudobacteroides cellulosolvens ATCC 35603 = DSM 2933</name>
    <dbReference type="NCBI Taxonomy" id="398512"/>
    <lineage>
        <taxon>Bacteria</taxon>
        <taxon>Bacillati</taxon>
        <taxon>Bacillota</taxon>
        <taxon>Clostridia</taxon>
        <taxon>Eubacteriales</taxon>
        <taxon>Oscillospiraceae</taxon>
        <taxon>Pseudobacteroides</taxon>
    </lineage>
</organism>
<evidence type="ECO:0000256" key="5">
    <source>
        <dbReference type="ARBA" id="ARBA00023136"/>
    </source>
</evidence>
<accession>A0A0L6JLV2</accession>
<dbReference type="InterPro" id="IPR052027">
    <property type="entry name" value="PspC"/>
</dbReference>
<dbReference type="STRING" id="398512.Bccel_2003"/>
<dbReference type="PANTHER" id="PTHR33885">
    <property type="entry name" value="PHAGE SHOCK PROTEIN C"/>
    <property type="match status" value="1"/>
</dbReference>
<name>A0A0L6JLV2_9FIRM</name>
<sequence>MNNKLYLSDNDKKLAGVCGGLAEYFGMDSTLVRLIWVILTLFAGLSILFYLAAWLIIPRKHLSSDKIW</sequence>
<keyword evidence="5 6" id="KW-0472">Membrane</keyword>
<reference evidence="9" key="1">
    <citation type="submission" date="2015-07" db="EMBL/GenBank/DDBJ databases">
        <title>Near-Complete Genome Sequence of the Cellulolytic Bacterium Bacteroides (Pseudobacteroides) cellulosolvens ATCC 35603.</title>
        <authorList>
            <person name="Dassa B."/>
            <person name="Utturkar S.M."/>
            <person name="Klingeman D.M."/>
            <person name="Hurt R.A."/>
            <person name="Keller M."/>
            <person name="Xu J."/>
            <person name="Reddy Y.H.K."/>
            <person name="Borovok I."/>
            <person name="Grinberg I.R."/>
            <person name="Lamed R."/>
            <person name="Zhivin O."/>
            <person name="Bayer E.A."/>
            <person name="Brown S.D."/>
        </authorList>
    </citation>
    <scope>NUCLEOTIDE SEQUENCE [LARGE SCALE GENOMIC DNA]</scope>
    <source>
        <strain evidence="9">DSM 2933</strain>
    </source>
</reference>
<dbReference type="AlphaFoldDB" id="A0A0L6JLV2"/>
<keyword evidence="4 6" id="KW-1133">Transmembrane helix</keyword>
<comment type="caution">
    <text evidence="8">The sequence shown here is derived from an EMBL/GenBank/DDBJ whole genome shotgun (WGS) entry which is preliminary data.</text>
</comment>
<dbReference type="OrthoDB" id="9815286at2"/>
<dbReference type="Proteomes" id="UP000036923">
    <property type="component" value="Unassembled WGS sequence"/>
</dbReference>
<dbReference type="InterPro" id="IPR007168">
    <property type="entry name" value="Phageshock_PspC_N"/>
</dbReference>
<dbReference type="RefSeq" id="WP_036946847.1">
    <property type="nucleotide sequence ID" value="NZ_KN050764.1"/>
</dbReference>
<dbReference type="EMBL" id="LGTC01000001">
    <property type="protein sequence ID" value="KNY26738.1"/>
    <property type="molecule type" value="Genomic_DNA"/>
</dbReference>
<protein>
    <submittedName>
        <fullName evidence="8">Phage shock protein C, PspC</fullName>
    </submittedName>
</protein>
<evidence type="ECO:0000256" key="2">
    <source>
        <dbReference type="ARBA" id="ARBA00022475"/>
    </source>
</evidence>
<dbReference type="GO" id="GO:0005886">
    <property type="term" value="C:plasma membrane"/>
    <property type="evidence" value="ECO:0007669"/>
    <property type="project" value="UniProtKB-SubCell"/>
</dbReference>
<evidence type="ECO:0000256" key="1">
    <source>
        <dbReference type="ARBA" id="ARBA00004162"/>
    </source>
</evidence>
<keyword evidence="3 6" id="KW-0812">Transmembrane</keyword>
<dbReference type="PANTHER" id="PTHR33885:SF3">
    <property type="entry name" value="PHAGE SHOCK PROTEIN C"/>
    <property type="match status" value="1"/>
</dbReference>
<evidence type="ECO:0000256" key="4">
    <source>
        <dbReference type="ARBA" id="ARBA00022989"/>
    </source>
</evidence>